<dbReference type="InParanoid" id="C1E158"/>
<evidence type="ECO:0000313" key="1">
    <source>
        <dbReference type="EMBL" id="ACO62112.1"/>
    </source>
</evidence>
<dbReference type="OrthoDB" id="498371at2759"/>
<dbReference type="eggNOG" id="ENOG502T1I4">
    <property type="taxonomic scope" value="Eukaryota"/>
</dbReference>
<proteinExistence type="predicted"/>
<dbReference type="PANTHER" id="PTHR46586:SF3">
    <property type="entry name" value="ANKYRIN REPEAT-CONTAINING PROTEIN"/>
    <property type="match status" value="1"/>
</dbReference>
<dbReference type="InterPro" id="IPR036770">
    <property type="entry name" value="Ankyrin_rpt-contain_sf"/>
</dbReference>
<protein>
    <recommendedName>
        <fullName evidence="3">F-box domain-containing protein</fullName>
    </recommendedName>
</protein>
<reference evidence="1 2" key="1">
    <citation type="journal article" date="2009" name="Science">
        <title>Green evolution and dynamic adaptations revealed by genomes of the marine picoeukaryotes Micromonas.</title>
        <authorList>
            <person name="Worden A.Z."/>
            <person name="Lee J.H."/>
            <person name="Mock T."/>
            <person name="Rouze P."/>
            <person name="Simmons M.P."/>
            <person name="Aerts A.L."/>
            <person name="Allen A.E."/>
            <person name="Cuvelier M.L."/>
            <person name="Derelle E."/>
            <person name="Everett M.V."/>
            <person name="Foulon E."/>
            <person name="Grimwood J."/>
            <person name="Gundlach H."/>
            <person name="Henrissat B."/>
            <person name="Napoli C."/>
            <person name="McDonald S.M."/>
            <person name="Parker M.S."/>
            <person name="Rombauts S."/>
            <person name="Salamov A."/>
            <person name="Von Dassow P."/>
            <person name="Badger J.H."/>
            <person name="Coutinho P.M."/>
            <person name="Demir E."/>
            <person name="Dubchak I."/>
            <person name="Gentemann C."/>
            <person name="Eikrem W."/>
            <person name="Gready J.E."/>
            <person name="John U."/>
            <person name="Lanier W."/>
            <person name="Lindquist E.A."/>
            <person name="Lucas S."/>
            <person name="Mayer K.F."/>
            <person name="Moreau H."/>
            <person name="Not F."/>
            <person name="Otillar R."/>
            <person name="Panaud O."/>
            <person name="Pangilinan J."/>
            <person name="Paulsen I."/>
            <person name="Piegu B."/>
            <person name="Poliakov A."/>
            <person name="Robbens S."/>
            <person name="Schmutz J."/>
            <person name="Toulza E."/>
            <person name="Wyss T."/>
            <person name="Zelensky A."/>
            <person name="Zhou K."/>
            <person name="Armbrust E.V."/>
            <person name="Bhattacharya D."/>
            <person name="Goodenough U.W."/>
            <person name="Van de Peer Y."/>
            <person name="Grigoriev I.V."/>
        </authorList>
    </citation>
    <scope>NUCLEOTIDE SEQUENCE [LARGE SCALE GENOMIC DNA]</scope>
    <source>
        <strain evidence="2">RCC299 / NOUM17</strain>
    </source>
</reference>
<dbReference type="Proteomes" id="UP000002009">
    <property type="component" value="Chromosome 3"/>
</dbReference>
<dbReference type="EMBL" id="CP001324">
    <property type="protein sequence ID" value="ACO62112.1"/>
    <property type="molecule type" value="Genomic_DNA"/>
</dbReference>
<keyword evidence="2" id="KW-1185">Reference proteome</keyword>
<dbReference type="GeneID" id="8241615"/>
<dbReference type="AlphaFoldDB" id="C1E158"/>
<dbReference type="RefSeq" id="XP_002500854.1">
    <property type="nucleotide sequence ID" value="XM_002500808.1"/>
</dbReference>
<name>C1E158_MICCC</name>
<evidence type="ECO:0000313" key="2">
    <source>
        <dbReference type="Proteomes" id="UP000002009"/>
    </source>
</evidence>
<dbReference type="PANTHER" id="PTHR46586">
    <property type="entry name" value="ANKYRIN REPEAT-CONTAINING PROTEIN"/>
    <property type="match status" value="1"/>
</dbReference>
<sequence length="445" mass="51056">MGVDPGDLLSLVPRDVLVKHMFADFAPIELLICSRVCHSWRTVFIESGLLPLPDRCELLDSIQVLVRSVSLLKWARSNARSWMEGERLQQIMILAAAEGRLDTLRWLSSEGYRIHSKCLSDLVFAAASGAHQETLEWLWVVDNMRSLAIPESFKGTPEFNSDEYDEYDECISLDHWRDIWFIVAVQGSGSSGNIEFAVWVRNFAASVGHTIDLHLEEDCLVRAIHEKHVHFIKWRRGMFEKFNDQTRRTLCWEAAREGSVEILTFLLEECRWNTVFDDYGDLYRAAIFYNPDVDHQPILSYLYEKGHGFDSRATVAAAFVGNLDTLEWLRARGCPWNSNVVENAAEKGHLHILEYALDHGCDGGAWVFCYAARGGHIQVMEWAMARGLEWDERTCFSAAKRGHLDALKWLRARGCPWDRWTRVYAERGRHTELLQWAIDNGAPPP</sequence>
<dbReference type="SUPFAM" id="SSF48403">
    <property type="entry name" value="Ankyrin repeat"/>
    <property type="match status" value="1"/>
</dbReference>
<evidence type="ECO:0008006" key="3">
    <source>
        <dbReference type="Google" id="ProtNLM"/>
    </source>
</evidence>
<gene>
    <name evidence="1" type="ORF">MICPUN_56754</name>
</gene>
<organism evidence="1 2">
    <name type="scientific">Micromonas commoda (strain RCC299 / NOUM17 / CCMP2709)</name>
    <name type="common">Picoplanktonic green alga</name>
    <dbReference type="NCBI Taxonomy" id="296587"/>
    <lineage>
        <taxon>Eukaryota</taxon>
        <taxon>Viridiplantae</taxon>
        <taxon>Chlorophyta</taxon>
        <taxon>Mamiellophyceae</taxon>
        <taxon>Mamiellales</taxon>
        <taxon>Mamiellaceae</taxon>
        <taxon>Micromonas</taxon>
    </lineage>
</organism>
<dbReference type="Gene3D" id="1.25.40.20">
    <property type="entry name" value="Ankyrin repeat-containing domain"/>
    <property type="match status" value="1"/>
</dbReference>
<accession>C1E158</accession>
<dbReference type="InterPro" id="IPR052050">
    <property type="entry name" value="SecEffector_AnkRepeat"/>
</dbReference>
<dbReference type="KEGG" id="mis:MICPUN_56754"/>